<dbReference type="SUPFAM" id="SSF55729">
    <property type="entry name" value="Acyl-CoA N-acyltransferases (Nat)"/>
    <property type="match status" value="1"/>
</dbReference>
<name>A0A1I5X747_9PSEU</name>
<evidence type="ECO:0000313" key="3">
    <source>
        <dbReference type="Proteomes" id="UP000199137"/>
    </source>
</evidence>
<dbReference type="Pfam" id="PF13302">
    <property type="entry name" value="Acetyltransf_3"/>
    <property type="match status" value="1"/>
</dbReference>
<reference evidence="2 3" key="1">
    <citation type="submission" date="2016-10" db="EMBL/GenBank/DDBJ databases">
        <authorList>
            <person name="de Groot N.N."/>
        </authorList>
    </citation>
    <scope>NUCLEOTIDE SEQUENCE [LARGE SCALE GENOMIC DNA]</scope>
    <source>
        <strain evidence="2 3">DSM 44637</strain>
    </source>
</reference>
<dbReference type="STRING" id="112413.SAMN05421854_11070"/>
<protein>
    <submittedName>
        <fullName evidence="2">Ribosomal-protein-alanine N-acetyltransferase</fullName>
    </submittedName>
</protein>
<dbReference type="AlphaFoldDB" id="A0A1I5X747"/>
<proteinExistence type="predicted"/>
<dbReference type="InterPro" id="IPR000182">
    <property type="entry name" value="GNAT_dom"/>
</dbReference>
<dbReference type="EMBL" id="FOWC01000010">
    <property type="protein sequence ID" value="SFQ27764.1"/>
    <property type="molecule type" value="Genomic_DNA"/>
</dbReference>
<accession>A0A1I5X747</accession>
<sequence>MIGSWGKGYATDAVRTALAFGPLGLHRVTAAIDRVTAAIDPDISASQKIVERLGFAREGVLRDHVFTNGD</sequence>
<evidence type="ECO:0000259" key="1">
    <source>
        <dbReference type="Pfam" id="PF13302"/>
    </source>
</evidence>
<dbReference type="RefSeq" id="WP_342029826.1">
    <property type="nucleotide sequence ID" value="NZ_FOWC01000010.1"/>
</dbReference>
<dbReference type="Proteomes" id="UP000199137">
    <property type="component" value="Unassembled WGS sequence"/>
</dbReference>
<evidence type="ECO:0000313" key="2">
    <source>
        <dbReference type="EMBL" id="SFQ27764.1"/>
    </source>
</evidence>
<organism evidence="2 3">
    <name type="scientific">Amycolatopsis rubida</name>
    <dbReference type="NCBI Taxonomy" id="112413"/>
    <lineage>
        <taxon>Bacteria</taxon>
        <taxon>Bacillati</taxon>
        <taxon>Actinomycetota</taxon>
        <taxon>Actinomycetes</taxon>
        <taxon>Pseudonocardiales</taxon>
        <taxon>Pseudonocardiaceae</taxon>
        <taxon>Amycolatopsis</taxon>
    </lineage>
</organism>
<feature type="domain" description="N-acetyltransferase" evidence="1">
    <location>
        <begin position="4"/>
        <end position="55"/>
    </location>
</feature>
<gene>
    <name evidence="2" type="ORF">SAMN05421854_11070</name>
</gene>
<dbReference type="Gene3D" id="3.40.630.30">
    <property type="match status" value="1"/>
</dbReference>
<dbReference type="GO" id="GO:0016747">
    <property type="term" value="F:acyltransferase activity, transferring groups other than amino-acyl groups"/>
    <property type="evidence" value="ECO:0007669"/>
    <property type="project" value="InterPro"/>
</dbReference>
<dbReference type="InterPro" id="IPR016181">
    <property type="entry name" value="Acyl_CoA_acyltransferase"/>
</dbReference>
<keyword evidence="2" id="KW-0808">Transferase</keyword>